<feature type="region of interest" description="Disordered" evidence="1">
    <location>
        <begin position="42"/>
        <end position="67"/>
    </location>
</feature>
<feature type="signal peptide" evidence="2">
    <location>
        <begin position="1"/>
        <end position="18"/>
    </location>
</feature>
<dbReference type="OrthoDB" id="410820at2759"/>
<feature type="region of interest" description="Disordered" evidence="1">
    <location>
        <begin position="1382"/>
        <end position="1404"/>
    </location>
</feature>
<feature type="region of interest" description="Disordered" evidence="1">
    <location>
        <begin position="248"/>
        <end position="291"/>
    </location>
</feature>
<feature type="region of interest" description="Disordered" evidence="1">
    <location>
        <begin position="652"/>
        <end position="727"/>
    </location>
</feature>
<proteinExistence type="predicted"/>
<organism evidence="4 5">
    <name type="scientific">Symbiodinium pilosum</name>
    <name type="common">Dinoflagellate</name>
    <dbReference type="NCBI Taxonomy" id="2952"/>
    <lineage>
        <taxon>Eukaryota</taxon>
        <taxon>Sar</taxon>
        <taxon>Alveolata</taxon>
        <taxon>Dinophyceae</taxon>
        <taxon>Suessiales</taxon>
        <taxon>Symbiodiniaceae</taxon>
        <taxon>Symbiodinium</taxon>
    </lineage>
</organism>
<feature type="region of interest" description="Disordered" evidence="1">
    <location>
        <begin position="1514"/>
        <end position="1551"/>
    </location>
</feature>
<dbReference type="InterPro" id="IPR013103">
    <property type="entry name" value="RVT_2"/>
</dbReference>
<reference evidence="4" key="1">
    <citation type="submission" date="2021-02" db="EMBL/GenBank/DDBJ databases">
        <authorList>
            <person name="Dougan E. K."/>
            <person name="Rhodes N."/>
            <person name="Thang M."/>
            <person name="Chan C."/>
        </authorList>
    </citation>
    <scope>NUCLEOTIDE SEQUENCE</scope>
</reference>
<comment type="caution">
    <text evidence="4">The sequence shown here is derived from an EMBL/GenBank/DDBJ whole genome shotgun (WGS) entry which is preliminary data.</text>
</comment>
<feature type="compositionally biased region" description="Low complexity" evidence="1">
    <location>
        <begin position="393"/>
        <end position="406"/>
    </location>
</feature>
<keyword evidence="2" id="KW-0732">Signal</keyword>
<feature type="region of interest" description="Disordered" evidence="1">
    <location>
        <begin position="391"/>
        <end position="422"/>
    </location>
</feature>
<feature type="chain" id="PRO_5032446821" evidence="2">
    <location>
        <begin position="19"/>
        <end position="2053"/>
    </location>
</feature>
<evidence type="ECO:0000256" key="2">
    <source>
        <dbReference type="SAM" id="SignalP"/>
    </source>
</evidence>
<feature type="region of interest" description="Disordered" evidence="1">
    <location>
        <begin position="305"/>
        <end position="332"/>
    </location>
</feature>
<feature type="compositionally biased region" description="Pro residues" evidence="1">
    <location>
        <begin position="1453"/>
        <end position="1462"/>
    </location>
</feature>
<feature type="non-terminal residue" evidence="4">
    <location>
        <position position="2053"/>
    </location>
</feature>
<feature type="region of interest" description="Disordered" evidence="1">
    <location>
        <begin position="1417"/>
        <end position="1467"/>
    </location>
</feature>
<dbReference type="Proteomes" id="UP000649617">
    <property type="component" value="Unassembled WGS sequence"/>
</dbReference>
<dbReference type="EMBL" id="CAJNIZ010015785">
    <property type="protein sequence ID" value="CAE7377919.1"/>
    <property type="molecule type" value="Genomic_DNA"/>
</dbReference>
<feature type="domain" description="Reverse transcriptase Ty1/copia-type" evidence="3">
    <location>
        <begin position="1610"/>
        <end position="1799"/>
    </location>
</feature>
<evidence type="ECO:0000313" key="4">
    <source>
        <dbReference type="EMBL" id="CAE7377919.1"/>
    </source>
</evidence>
<feature type="compositionally biased region" description="Basic residues" evidence="1">
    <location>
        <begin position="696"/>
        <end position="710"/>
    </location>
</feature>
<feature type="compositionally biased region" description="Polar residues" evidence="1">
    <location>
        <begin position="42"/>
        <end position="51"/>
    </location>
</feature>
<gene>
    <name evidence="4" type="primary">GIP</name>
    <name evidence="4" type="ORF">SPIL2461_LOCUS9194</name>
</gene>
<evidence type="ECO:0000313" key="5">
    <source>
        <dbReference type="Proteomes" id="UP000649617"/>
    </source>
</evidence>
<evidence type="ECO:0000256" key="1">
    <source>
        <dbReference type="SAM" id="MobiDB-lite"/>
    </source>
</evidence>
<accession>A0A812Q6Q7</accession>
<keyword evidence="5" id="KW-1185">Reference proteome</keyword>
<sequence>GPYLILDLLALILPNLLDQLFQKYLLVTLKEPIMDYLKKRSTGSTTPSWNSRMGPERGVKWRGGAPPAPPKWSYEKEDLRAFAKYERKVRLWEIQVEPYMSKREASLQLYNALSGEPEQELEHAPLERINSSQGINYILEQLRGPMSQRLVYQKRRFLSDFENINRFPGEHLRAYVNRYRRTERNLQAVDINVTAMYDGDARGSRLLDRARLSPQDQRLVLVGARYSLVFEDISESLVMQFPDFKPAPPVMSKDGQLITRPKGAGKSNDRASPRQGASGHQGGKGGGKFGPRKVFVAEAAEHAENTIQDDEATSVEQAEEQPDQDEQNHDEQDDLIQVLTVTARRLASVKLGRKYSGNKTSPAELKKTTTCAACGEVGHWRGDDVCKVSGKGASSATSSSQPSASARKTHFKEMPAPKSKPHQTFTVMHSDLGSYELHSGYGTAFEDPDAYQINVVFNTQEVPFSQSFVGYMVLDTACQRTCCGRTWAYNHGKLIAESGLQPIKAERRDTFQFGKGDPIVADCRMYMPAALENGNVFYVGAGVLDAEVPLLASNPFLKALGVVLDLNRMVVHFERLSAHVPVLNLGGHLAVNIACLDSQTAARLSELEHVVDWQRPAPELLIEQLDSLPEGDACHTPAMAATVEVHHDIADPLQAGPLPHDVPSSSSPRVGLGMDDHRNSSSAGPGLRDQPGPLRPQRHLPLRQRHRQVRKVPQVPDKMEVEGRRSKMGASPLQRIFALIGTAVALLGQYGASGATNFEEFAAGGHSQDETLFGGATFPEYRLDDYDDGTIGTQIESESHAGGRHPGVGPARLGKLKGARRLLGNIGQSARILEKEVDVYHALPTALSCLSCSQVKPDLRQRHTATGSTHANPLTLPTAGRARPWLILIGYPCTHYCLFNENLNYSHRLPELERIRDLDQPRRKFVAELCQDQADAGRCFLIENPQRSRLWSQTEFVGVAELSGTSMASAHLGAYGAETVEGEPVVKSINLLSNLPGLCHRLSRKLSAPDLQYCTPIQGSETKRSQVYPRAFVYEILRHLHDFVAEKEPLRFGNFQVYALATPIADVKAWDGVFEQLNRDFSSGTKRAYDVDINGSLGKEIQDLFRMRAVKIQAAPTPIQRRFLMDQPHSARGVALEYIDGKRTIEVEQLEEVRQPKRRFEQAVKYAVFIYGDSLDAPSHPRGGDADDPSVPVSGLPTDISFPNLGAQVPPEIRRNYVGFFYIVEFPTLQFSNASGTISTTASQFNELIQGDFFYVRLCAGDAVQVLGLADTATGFHQAAILRTKGAKQTYDLLERVWLRPYALPTRLLLDPDPLFQGEFDDRLATVNVHVDYCPAEAHWSIGMVDAIFEDPIVEAGELPVEGITTIEAEEFAPLQPLQVLPEPQAQPPVDFDEETPAPTGQASVTAAALTPEVLAEPQVQPPGSSAVSVRSPTEEVPSSEVASQPSLSTAPPLAPPEPLPQLPAKRPFDSLTTFLYDDGDLVRVTPGDDYRTGVYGPKCETFYQAYLASDYRKDDVPLSKPPGESDTSDTDHERPSPATATGPRQLSRKELKQLDREVPWTQILRGPDVPAYLRAIDKEANSWLDWKSVEPLSHEEAKQVLNDKILTKRILRTRACYRDKARGQGEVRAKCRIVCLGHRDPDLFSLNRQAPTPNRVSEHIIYYMIVAGANAEIEDSGLTRQTWSGDASTAFLQGKHQGRTLPLFLRPPSDGLINQTPHWKAPLYRVCSNIYGLADAPRVWALEVISRLRQLDYVQHSFDKMIFIKRSSSGKVISIILVYVDDFLGTFRSDYSFQEVKAAFEWGSFEFLEVNKPVTFKGKELLLLPKPGQPNRFQLKITQKAFLSGLEAGKLKRGVELQDKLDGQHKEEFRSVAGCLQWLCGQTRPELSPYVSLSNRGGETTFGDLKNLYTALEYAKETSDCGLLLPDVPLSSATTFLSFADASWANAPKLRSQFGVLIFATTPQVSQVPCMGLLLDWKSGKSQRVARSTLAAEAMAADEAVDRTYYLNLFLSEVLTGKPAHRTEPLFQHLHATDAKSLYDVLISENPNLADK</sequence>
<feature type="non-terminal residue" evidence="4">
    <location>
        <position position="1"/>
    </location>
</feature>
<dbReference type="SUPFAM" id="SSF53098">
    <property type="entry name" value="Ribonuclease H-like"/>
    <property type="match status" value="1"/>
</dbReference>
<feature type="compositionally biased region" description="Low complexity" evidence="1">
    <location>
        <begin position="1443"/>
        <end position="1452"/>
    </location>
</feature>
<evidence type="ECO:0000259" key="3">
    <source>
        <dbReference type="Pfam" id="PF07727"/>
    </source>
</evidence>
<feature type="compositionally biased region" description="Polar residues" evidence="1">
    <location>
        <begin position="1422"/>
        <end position="1432"/>
    </location>
</feature>
<dbReference type="InterPro" id="IPR012337">
    <property type="entry name" value="RNaseH-like_sf"/>
</dbReference>
<protein>
    <submittedName>
        <fullName evidence="4">GIP protein</fullName>
    </submittedName>
</protein>
<dbReference type="Pfam" id="PF07727">
    <property type="entry name" value="RVT_2"/>
    <property type="match status" value="1"/>
</dbReference>
<name>A0A812Q6Q7_SYMPI</name>
<feature type="compositionally biased region" description="Acidic residues" evidence="1">
    <location>
        <begin position="307"/>
        <end position="325"/>
    </location>
</feature>
<feature type="compositionally biased region" description="Gly residues" evidence="1">
    <location>
        <begin position="279"/>
        <end position="289"/>
    </location>
</feature>